<dbReference type="GO" id="GO:0006402">
    <property type="term" value="P:mRNA catabolic process"/>
    <property type="evidence" value="ECO:0007669"/>
    <property type="project" value="TreeGrafter"/>
</dbReference>
<name>A0A0R2H8S4_WEIVI</name>
<comment type="similarity">
    <text evidence="1">Belongs to the PemK/MazF family.</text>
</comment>
<keyword evidence="2" id="KW-1277">Toxin-antitoxin system</keyword>
<dbReference type="EC" id="3.1.-.-" evidence="4"/>
<evidence type="ECO:0000256" key="1">
    <source>
        <dbReference type="ARBA" id="ARBA00007521"/>
    </source>
</evidence>
<gene>
    <name evidence="4" type="primary">pemK</name>
    <name evidence="3" type="ORF">IV50_GL000248</name>
    <name evidence="4" type="ORF">NCTC13645_01411</name>
</gene>
<dbReference type="PANTHER" id="PTHR33988:SF3">
    <property type="entry name" value="ENDORIBONUCLEASE TOXIN CHPB-RELATED"/>
    <property type="match status" value="1"/>
</dbReference>
<evidence type="ECO:0000313" key="6">
    <source>
        <dbReference type="Proteomes" id="UP000254621"/>
    </source>
</evidence>
<evidence type="ECO:0000313" key="5">
    <source>
        <dbReference type="Proteomes" id="UP000051992"/>
    </source>
</evidence>
<dbReference type="InterPro" id="IPR003477">
    <property type="entry name" value="PemK-like"/>
</dbReference>
<dbReference type="Pfam" id="PF02452">
    <property type="entry name" value="PemK_toxin"/>
    <property type="match status" value="1"/>
</dbReference>
<dbReference type="InterPro" id="IPR011067">
    <property type="entry name" value="Plasmid_toxin/cell-grow_inhib"/>
</dbReference>
<evidence type="ECO:0000313" key="3">
    <source>
        <dbReference type="EMBL" id="KRN46981.1"/>
    </source>
</evidence>
<dbReference type="Proteomes" id="UP000254621">
    <property type="component" value="Unassembled WGS sequence"/>
</dbReference>
<dbReference type="GO" id="GO:0003677">
    <property type="term" value="F:DNA binding"/>
    <property type="evidence" value="ECO:0007669"/>
    <property type="project" value="InterPro"/>
</dbReference>
<dbReference type="PATRIC" id="fig|1629.5.peg.252"/>
<proteinExistence type="inferred from homology"/>
<dbReference type="STRING" id="1629.IV50_GL000248"/>
<keyword evidence="4" id="KW-0378">Hydrolase</keyword>
<organism evidence="3 5">
    <name type="scientific">Weissella viridescens</name>
    <name type="common">Lactobacillus viridescens</name>
    <dbReference type="NCBI Taxonomy" id="1629"/>
    <lineage>
        <taxon>Bacteria</taxon>
        <taxon>Bacillati</taxon>
        <taxon>Bacillota</taxon>
        <taxon>Bacilli</taxon>
        <taxon>Lactobacillales</taxon>
        <taxon>Lactobacillaceae</taxon>
        <taxon>Weissella</taxon>
    </lineage>
</organism>
<dbReference type="GO" id="GO:0004521">
    <property type="term" value="F:RNA endonuclease activity"/>
    <property type="evidence" value="ECO:0007669"/>
    <property type="project" value="TreeGrafter"/>
</dbReference>
<reference evidence="4 6" key="2">
    <citation type="submission" date="2018-06" db="EMBL/GenBank/DDBJ databases">
        <authorList>
            <consortium name="Pathogen Informatics"/>
            <person name="Doyle S."/>
        </authorList>
    </citation>
    <scope>NUCLEOTIDE SEQUENCE [LARGE SCALE GENOMIC DNA]</scope>
    <source>
        <strain evidence="4 6">NCTC13645</strain>
    </source>
</reference>
<dbReference type="Gene3D" id="2.30.30.110">
    <property type="match status" value="1"/>
</dbReference>
<dbReference type="GO" id="GO:0016075">
    <property type="term" value="P:rRNA catabolic process"/>
    <property type="evidence" value="ECO:0007669"/>
    <property type="project" value="TreeGrafter"/>
</dbReference>
<evidence type="ECO:0000256" key="2">
    <source>
        <dbReference type="ARBA" id="ARBA00022649"/>
    </source>
</evidence>
<dbReference type="OrthoDB" id="9808744at2"/>
<protein>
    <submittedName>
        <fullName evidence="3">Transcriptional modulator of maze toxin, mazf</fullName>
    </submittedName>
    <submittedName>
        <fullName evidence="4">mRNA interferase PemK</fullName>
        <ecNumber evidence="4">3.1.-.-</ecNumber>
    </submittedName>
</protein>
<reference evidence="3 5" key="1">
    <citation type="journal article" date="2015" name="Genome Announc.">
        <title>Expanding the biotechnology potential of lactobacilli through comparative genomics of 213 strains and associated genera.</title>
        <authorList>
            <person name="Sun Z."/>
            <person name="Harris H.M."/>
            <person name="McCann A."/>
            <person name="Guo C."/>
            <person name="Argimon S."/>
            <person name="Zhang W."/>
            <person name="Yang X."/>
            <person name="Jeffery I.B."/>
            <person name="Cooney J.C."/>
            <person name="Kagawa T.F."/>
            <person name="Liu W."/>
            <person name="Song Y."/>
            <person name="Salvetti E."/>
            <person name="Wrobel A."/>
            <person name="Rasinkangas P."/>
            <person name="Parkhill J."/>
            <person name="Rea M.C."/>
            <person name="O'Sullivan O."/>
            <person name="Ritari J."/>
            <person name="Douillard F.P."/>
            <person name="Paul Ross R."/>
            <person name="Yang R."/>
            <person name="Briner A.E."/>
            <person name="Felis G.E."/>
            <person name="de Vos W.M."/>
            <person name="Barrangou R."/>
            <person name="Klaenhammer T.R."/>
            <person name="Caufield P.W."/>
            <person name="Cui Y."/>
            <person name="Zhang H."/>
            <person name="O'Toole P.W."/>
        </authorList>
    </citation>
    <scope>NUCLEOTIDE SEQUENCE [LARGE SCALE GENOMIC DNA]</scope>
    <source>
        <strain evidence="3 5">DSM 20410</strain>
    </source>
</reference>
<keyword evidence="5" id="KW-1185">Reference proteome</keyword>
<dbReference type="AlphaFoldDB" id="A0A0R2H8S4"/>
<dbReference type="RefSeq" id="WP_057743904.1">
    <property type="nucleotide sequence ID" value="NZ_BJLU01000001.1"/>
</dbReference>
<sequence>MSERTYPKQGQIIYINFSPAAGHEIVKRRPAVVVSNDILMQTSHFVWIVPISHGSYDGPEYPLHVALDERTKISGTVYTEQLKSFDFIARKWQYIEDMPHDILTQVIQKLQLAVTLPEQKDISK</sequence>
<accession>A0A0R2H8S4</accession>
<dbReference type="PANTHER" id="PTHR33988">
    <property type="entry name" value="ENDORIBONUCLEASE MAZF-RELATED"/>
    <property type="match status" value="1"/>
</dbReference>
<dbReference type="EMBL" id="UHIV01000004">
    <property type="protein sequence ID" value="SUP59158.1"/>
    <property type="molecule type" value="Genomic_DNA"/>
</dbReference>
<dbReference type="EMBL" id="JQBM01000001">
    <property type="protein sequence ID" value="KRN46981.1"/>
    <property type="molecule type" value="Genomic_DNA"/>
</dbReference>
<dbReference type="SUPFAM" id="SSF50118">
    <property type="entry name" value="Cell growth inhibitor/plasmid maintenance toxic component"/>
    <property type="match status" value="1"/>
</dbReference>
<dbReference type="Proteomes" id="UP000051992">
    <property type="component" value="Unassembled WGS sequence"/>
</dbReference>
<evidence type="ECO:0000313" key="4">
    <source>
        <dbReference type="EMBL" id="SUP59158.1"/>
    </source>
</evidence>
<dbReference type="GO" id="GO:0016787">
    <property type="term" value="F:hydrolase activity"/>
    <property type="evidence" value="ECO:0007669"/>
    <property type="project" value="UniProtKB-KW"/>
</dbReference>